<dbReference type="Proteomes" id="UP001518976">
    <property type="component" value="Unassembled WGS sequence"/>
</dbReference>
<keyword evidence="1" id="KW-1133">Transmembrane helix</keyword>
<organism evidence="2 3">
    <name type="scientific">Streptomyces spirodelae</name>
    <dbReference type="NCBI Taxonomy" id="2812904"/>
    <lineage>
        <taxon>Bacteria</taxon>
        <taxon>Bacillati</taxon>
        <taxon>Actinomycetota</taxon>
        <taxon>Actinomycetes</taxon>
        <taxon>Kitasatosporales</taxon>
        <taxon>Streptomycetaceae</taxon>
        <taxon>Streptomyces</taxon>
    </lineage>
</organism>
<evidence type="ECO:0000313" key="2">
    <source>
        <dbReference type="EMBL" id="MBO8190048.1"/>
    </source>
</evidence>
<dbReference type="EMBL" id="JAFFZN010000054">
    <property type="protein sequence ID" value="MBO8190048.1"/>
    <property type="molecule type" value="Genomic_DNA"/>
</dbReference>
<protein>
    <recommendedName>
        <fullName evidence="4">DUF4760 domain-containing protein</fullName>
    </recommendedName>
</protein>
<evidence type="ECO:0008006" key="4">
    <source>
        <dbReference type="Google" id="ProtNLM"/>
    </source>
</evidence>
<evidence type="ECO:0000313" key="3">
    <source>
        <dbReference type="Proteomes" id="UP001518976"/>
    </source>
</evidence>
<keyword evidence="1" id="KW-0812">Transmembrane</keyword>
<reference evidence="2 3" key="1">
    <citation type="submission" date="2021-02" db="EMBL/GenBank/DDBJ databases">
        <title>Streptomyces spirodelae sp. nov., isolated from duckweed.</title>
        <authorList>
            <person name="Saimee Y."/>
            <person name="Duangmal K."/>
        </authorList>
    </citation>
    <scope>NUCLEOTIDE SEQUENCE [LARGE SCALE GENOMIC DNA]</scope>
    <source>
        <strain evidence="2 3">DW4-2</strain>
    </source>
</reference>
<evidence type="ECO:0000256" key="1">
    <source>
        <dbReference type="SAM" id="Phobius"/>
    </source>
</evidence>
<feature type="transmembrane region" description="Helical" evidence="1">
    <location>
        <begin position="6"/>
        <end position="24"/>
    </location>
</feature>
<proteinExistence type="predicted"/>
<accession>A0ABS3X3U8</accession>
<name>A0ABS3X3U8_9ACTN</name>
<keyword evidence="1" id="KW-0472">Membrane</keyword>
<sequence>MGDNGLWIATLTGFTAVLASWVTSRGHIRAAQMQTEAAAATQDKARQEELRRTAYLAFLEQAHLMGDEYRHTPTILSMEDQQERSERLLEHRVRLREIYGAFTKSCDTVTLYGHTSAILDACNNVSTLSTTVYMTLGEIVEGTQPVAAFTRAVDDYWSAVSKFIDAVRRDI</sequence>
<comment type="caution">
    <text evidence="2">The sequence shown here is derived from an EMBL/GenBank/DDBJ whole genome shotgun (WGS) entry which is preliminary data.</text>
</comment>
<keyword evidence="3" id="KW-1185">Reference proteome</keyword>
<dbReference type="RefSeq" id="WP_209268807.1">
    <property type="nucleotide sequence ID" value="NZ_JAFFZN010000054.1"/>
</dbReference>
<gene>
    <name evidence="2" type="ORF">JW592_32060</name>
</gene>